<dbReference type="Ensembl" id="ENSCWAT00000023218.1">
    <property type="protein sequence ID" value="ENSCWAP00000021415.1"/>
    <property type="gene ID" value="ENSCWAG00000016116.1"/>
</dbReference>
<dbReference type="GeneTree" id="ENSGT00530000063282"/>
<accession>A0A8C3X9Q4</accession>
<dbReference type="InterPro" id="IPR015753">
    <property type="entry name" value="LRRC37"/>
</dbReference>
<dbReference type="PANTHER" id="PTHR23045">
    <property type="entry name" value="LEUCINE-RICH REPEAT-CONTAINING PROTEIN 37A"/>
    <property type="match status" value="1"/>
</dbReference>
<evidence type="ECO:0000313" key="2">
    <source>
        <dbReference type="Ensembl" id="ENSCWAP00000021415.1"/>
    </source>
</evidence>
<dbReference type="PANTHER" id="PTHR23045:SF9">
    <property type="entry name" value="LEUCINE RICH REPEAT CONTAINING 37A-RELATED"/>
    <property type="match status" value="1"/>
</dbReference>
<dbReference type="AlphaFoldDB" id="A0A8C3X9Q4"/>
<dbReference type="Proteomes" id="UP000694540">
    <property type="component" value="Unplaced"/>
</dbReference>
<keyword evidence="3" id="KW-1185">Reference proteome</keyword>
<proteinExistence type="predicted"/>
<organism evidence="2 3">
    <name type="scientific">Catagonus wagneri</name>
    <name type="common">Chacoan peccary</name>
    <dbReference type="NCBI Taxonomy" id="51154"/>
    <lineage>
        <taxon>Eukaryota</taxon>
        <taxon>Metazoa</taxon>
        <taxon>Chordata</taxon>
        <taxon>Craniata</taxon>
        <taxon>Vertebrata</taxon>
        <taxon>Euteleostomi</taxon>
        <taxon>Mammalia</taxon>
        <taxon>Eutheria</taxon>
        <taxon>Laurasiatheria</taxon>
        <taxon>Artiodactyla</taxon>
        <taxon>Suina</taxon>
        <taxon>Tayassuidae</taxon>
        <taxon>Catagonus</taxon>
    </lineage>
</organism>
<reference evidence="2" key="2">
    <citation type="submission" date="2025-09" db="UniProtKB">
        <authorList>
            <consortium name="Ensembl"/>
        </authorList>
    </citation>
    <scope>IDENTIFICATION</scope>
</reference>
<feature type="compositionally biased region" description="Basic and acidic residues" evidence="1">
    <location>
        <begin position="1"/>
        <end position="11"/>
    </location>
</feature>
<protein>
    <submittedName>
        <fullName evidence="2">Uncharacterized protein</fullName>
    </submittedName>
</protein>
<reference evidence="2" key="1">
    <citation type="submission" date="2025-08" db="UniProtKB">
        <authorList>
            <consortium name="Ensembl"/>
        </authorList>
    </citation>
    <scope>IDENTIFICATION</scope>
</reference>
<sequence>MKTQKPRENRRSRVSSQKKSQDMDTKGAFSDFCCVRDTQGKLPLWLQDTYRPLNATRKKNMAQKLHDKESSDEEGIYSRDLCKVQGLGTQQVLDS</sequence>
<evidence type="ECO:0000256" key="1">
    <source>
        <dbReference type="SAM" id="MobiDB-lite"/>
    </source>
</evidence>
<name>A0A8C3X9Q4_9CETA</name>
<feature type="region of interest" description="Disordered" evidence="1">
    <location>
        <begin position="1"/>
        <end position="26"/>
    </location>
</feature>
<evidence type="ECO:0000313" key="3">
    <source>
        <dbReference type="Proteomes" id="UP000694540"/>
    </source>
</evidence>